<dbReference type="Pfam" id="PF01758">
    <property type="entry name" value="SBF"/>
    <property type="match status" value="1"/>
</dbReference>
<feature type="transmembrane region" description="Helical" evidence="7">
    <location>
        <begin position="190"/>
        <end position="211"/>
    </location>
</feature>
<keyword evidence="4" id="KW-0813">Transport</keyword>
<accession>A0A9J6FTG0</accession>
<dbReference type="GO" id="GO:0015293">
    <property type="term" value="F:symporter activity"/>
    <property type="evidence" value="ECO:0007669"/>
    <property type="project" value="UniProtKB-KW"/>
</dbReference>
<evidence type="ECO:0000256" key="1">
    <source>
        <dbReference type="ARBA" id="ARBA00004141"/>
    </source>
</evidence>
<dbReference type="PANTHER" id="PTHR10361:SF28">
    <property type="entry name" value="P3 PROTEIN-RELATED"/>
    <property type="match status" value="1"/>
</dbReference>
<dbReference type="EMBL" id="JABSTR010000004">
    <property type="protein sequence ID" value="KAH9366546.1"/>
    <property type="molecule type" value="Genomic_DNA"/>
</dbReference>
<gene>
    <name evidence="8" type="ORF">HPB48_017445</name>
</gene>
<dbReference type="AlphaFoldDB" id="A0A9J6FTG0"/>
<organism evidence="8 9">
    <name type="scientific">Haemaphysalis longicornis</name>
    <name type="common">Bush tick</name>
    <dbReference type="NCBI Taxonomy" id="44386"/>
    <lineage>
        <taxon>Eukaryota</taxon>
        <taxon>Metazoa</taxon>
        <taxon>Ecdysozoa</taxon>
        <taxon>Arthropoda</taxon>
        <taxon>Chelicerata</taxon>
        <taxon>Arachnida</taxon>
        <taxon>Acari</taxon>
        <taxon>Parasitiformes</taxon>
        <taxon>Ixodida</taxon>
        <taxon>Ixodoidea</taxon>
        <taxon>Ixodidae</taxon>
        <taxon>Haemaphysalinae</taxon>
        <taxon>Haemaphysalis</taxon>
    </lineage>
</organism>
<keyword evidence="3 7" id="KW-0812">Transmembrane</keyword>
<name>A0A9J6FTG0_HAELO</name>
<protein>
    <submittedName>
        <fullName evidence="8">Uncharacterized protein</fullName>
    </submittedName>
</protein>
<feature type="transmembrane region" description="Helical" evidence="7">
    <location>
        <begin position="121"/>
        <end position="141"/>
    </location>
</feature>
<evidence type="ECO:0000256" key="2">
    <source>
        <dbReference type="ARBA" id="ARBA00006528"/>
    </source>
</evidence>
<evidence type="ECO:0000256" key="5">
    <source>
        <dbReference type="ARBA" id="ARBA00022989"/>
    </source>
</evidence>
<keyword evidence="6 7" id="KW-0472">Membrane</keyword>
<dbReference type="InterPro" id="IPR004710">
    <property type="entry name" value="Bilac:Na_transpt"/>
</dbReference>
<keyword evidence="5 7" id="KW-1133">Transmembrane helix</keyword>
<evidence type="ECO:0000256" key="4">
    <source>
        <dbReference type="ARBA" id="ARBA00022847"/>
    </source>
</evidence>
<comment type="similarity">
    <text evidence="2">Belongs to the bile acid:sodium symporter (BASS) (TC 2.A.28) family.</text>
</comment>
<evidence type="ECO:0000313" key="9">
    <source>
        <dbReference type="Proteomes" id="UP000821853"/>
    </source>
</evidence>
<dbReference type="InterPro" id="IPR038770">
    <property type="entry name" value="Na+/solute_symporter_sf"/>
</dbReference>
<dbReference type="GO" id="GO:0016020">
    <property type="term" value="C:membrane"/>
    <property type="evidence" value="ECO:0007669"/>
    <property type="project" value="UniProtKB-SubCell"/>
</dbReference>
<comment type="caution">
    <text evidence="8">The sequence shown here is derived from an EMBL/GenBank/DDBJ whole genome shotgun (WGS) entry which is preliminary data.</text>
</comment>
<dbReference type="Proteomes" id="UP000821853">
    <property type="component" value="Chromosome 2"/>
</dbReference>
<dbReference type="VEuPathDB" id="VectorBase:HLOH_055721"/>
<dbReference type="OrthoDB" id="6423750at2759"/>
<evidence type="ECO:0000256" key="3">
    <source>
        <dbReference type="ARBA" id="ARBA00022692"/>
    </source>
</evidence>
<evidence type="ECO:0000256" key="6">
    <source>
        <dbReference type="ARBA" id="ARBA00023136"/>
    </source>
</evidence>
<keyword evidence="9" id="KW-1185">Reference proteome</keyword>
<proteinExistence type="inferred from homology"/>
<feature type="transmembrane region" description="Helical" evidence="7">
    <location>
        <begin position="217"/>
        <end position="241"/>
    </location>
</feature>
<comment type="subcellular location">
    <subcellularLocation>
        <location evidence="1">Membrane</location>
        <topology evidence="1">Multi-pass membrane protein</topology>
    </subcellularLocation>
</comment>
<keyword evidence="4" id="KW-0769">Symport</keyword>
<feature type="transmembrane region" description="Helical" evidence="7">
    <location>
        <begin position="253"/>
        <end position="275"/>
    </location>
</feature>
<sequence>MPKIKTPKSVLIRQWTSGSQCYTVDGETVFCQPCGKQVLFASPANRTITVASDDTGVATVSLSPAYQGAGANGTTVKVHGVFLGYANLRFTVCTALEGEAGSPQHCATFVYKVAVLRVRSVWNKLFPFLVSVLVAVNFISMGCDLELEVLVAAAKKPLPPALGLACQFLFMPLASYGIGALLLQNPLTRFAVFVMGCCPGGNASNLWTLLFNGDVPLSITMTFLSTLASIGMIPLWLFLLGNRMSPETRRYRIPYVGIVLSLVGIMAPLAVGMALKKKKPDWATRLAKHLKTITIMVLCLLIIFTAVVN</sequence>
<dbReference type="Gene3D" id="1.20.1530.20">
    <property type="match status" value="1"/>
</dbReference>
<feature type="transmembrane region" description="Helical" evidence="7">
    <location>
        <begin position="290"/>
        <end position="308"/>
    </location>
</feature>
<reference evidence="8 9" key="1">
    <citation type="journal article" date="2020" name="Cell">
        <title>Large-Scale Comparative Analyses of Tick Genomes Elucidate Their Genetic Diversity and Vector Capacities.</title>
        <authorList>
            <consortium name="Tick Genome and Microbiome Consortium (TIGMIC)"/>
            <person name="Jia N."/>
            <person name="Wang J."/>
            <person name="Shi W."/>
            <person name="Du L."/>
            <person name="Sun Y."/>
            <person name="Zhan W."/>
            <person name="Jiang J.F."/>
            <person name="Wang Q."/>
            <person name="Zhang B."/>
            <person name="Ji P."/>
            <person name="Bell-Sakyi L."/>
            <person name="Cui X.M."/>
            <person name="Yuan T.T."/>
            <person name="Jiang B.G."/>
            <person name="Yang W.F."/>
            <person name="Lam T.T."/>
            <person name="Chang Q.C."/>
            <person name="Ding S.J."/>
            <person name="Wang X.J."/>
            <person name="Zhu J.G."/>
            <person name="Ruan X.D."/>
            <person name="Zhao L."/>
            <person name="Wei J.T."/>
            <person name="Ye R.Z."/>
            <person name="Que T.C."/>
            <person name="Du C.H."/>
            <person name="Zhou Y.H."/>
            <person name="Cheng J.X."/>
            <person name="Dai P.F."/>
            <person name="Guo W.B."/>
            <person name="Han X.H."/>
            <person name="Huang E.J."/>
            <person name="Li L.F."/>
            <person name="Wei W."/>
            <person name="Gao Y.C."/>
            <person name="Liu J.Z."/>
            <person name="Shao H.Z."/>
            <person name="Wang X."/>
            <person name="Wang C.C."/>
            <person name="Yang T.C."/>
            <person name="Huo Q.B."/>
            <person name="Li W."/>
            <person name="Chen H.Y."/>
            <person name="Chen S.E."/>
            <person name="Zhou L.G."/>
            <person name="Ni X.B."/>
            <person name="Tian J.H."/>
            <person name="Sheng Y."/>
            <person name="Liu T."/>
            <person name="Pan Y.S."/>
            <person name="Xia L.Y."/>
            <person name="Li J."/>
            <person name="Zhao F."/>
            <person name="Cao W.C."/>
        </authorList>
    </citation>
    <scope>NUCLEOTIDE SEQUENCE [LARGE SCALE GENOMIC DNA]</scope>
    <source>
        <strain evidence="8">HaeL-2018</strain>
    </source>
</reference>
<dbReference type="InterPro" id="IPR002657">
    <property type="entry name" value="BilAc:Na_symport/Acr3"/>
</dbReference>
<evidence type="ECO:0000313" key="8">
    <source>
        <dbReference type="EMBL" id="KAH9366546.1"/>
    </source>
</evidence>
<dbReference type="PANTHER" id="PTHR10361">
    <property type="entry name" value="SODIUM-BILE ACID COTRANSPORTER"/>
    <property type="match status" value="1"/>
</dbReference>
<feature type="transmembrane region" description="Helical" evidence="7">
    <location>
        <begin position="161"/>
        <end position="183"/>
    </location>
</feature>
<evidence type="ECO:0000256" key="7">
    <source>
        <dbReference type="SAM" id="Phobius"/>
    </source>
</evidence>